<gene>
    <name evidence="2" type="ORF">A2960_02185</name>
</gene>
<dbReference type="Gene3D" id="3.30.1490.300">
    <property type="match status" value="1"/>
</dbReference>
<sequence length="341" mass="37322">MSKILIGLDIGTHSIKAVQIARNKASNILMAAGFISTPINTLNVNNSNDEKILGDSINRLVNDMKISTVEVSASLPSSRVITHIIEVPLMSEKELSSSIQWEAEQYIPWQLSNVKIDYVIIDQNLDTKKMKVLIVAAPIKLIEQYMRIMTLAGLTPVAIETEILATARAIGRCLPTLTNVLIVNIGGNGSEIALMRDHILIFTKSLPIGGTIFTKAISEELGFEHVQAEEYKKTYGLDSDKLEGKIAKIINPFIINLFEEIEKTIAYFKEQYQNEKVSTAVLTGGSTKLPGLVLATTKNLGLDSQICNPFSCLSVDPKILPIITPDSPIYTTAVGLGLKEI</sequence>
<dbReference type="EMBL" id="MFJR01000007">
    <property type="protein sequence ID" value="OGG26932.1"/>
    <property type="molecule type" value="Genomic_DNA"/>
</dbReference>
<dbReference type="CDD" id="cd24049">
    <property type="entry name" value="ASKHA_NBD_PilM"/>
    <property type="match status" value="1"/>
</dbReference>
<comment type="caution">
    <text evidence="2">The sequence shown here is derived from an EMBL/GenBank/DDBJ whole genome shotgun (WGS) entry which is preliminary data.</text>
</comment>
<dbReference type="PIRSF" id="PIRSF019169">
    <property type="entry name" value="PilM"/>
    <property type="match status" value="1"/>
</dbReference>
<dbReference type="AlphaFoldDB" id="A0A1F6AQZ5"/>
<dbReference type="NCBIfam" id="TIGR01175">
    <property type="entry name" value="pilM"/>
    <property type="match status" value="1"/>
</dbReference>
<dbReference type="InterPro" id="IPR050696">
    <property type="entry name" value="FtsA/MreB"/>
</dbReference>
<evidence type="ECO:0000259" key="1">
    <source>
        <dbReference type="SMART" id="SM00842"/>
    </source>
</evidence>
<dbReference type="Proteomes" id="UP000176609">
    <property type="component" value="Unassembled WGS sequence"/>
</dbReference>
<dbReference type="PANTHER" id="PTHR32432:SF3">
    <property type="entry name" value="ETHANOLAMINE UTILIZATION PROTEIN EUTJ"/>
    <property type="match status" value="1"/>
</dbReference>
<evidence type="ECO:0000313" key="3">
    <source>
        <dbReference type="Proteomes" id="UP000176609"/>
    </source>
</evidence>
<evidence type="ECO:0000313" key="2">
    <source>
        <dbReference type="EMBL" id="OGG26932.1"/>
    </source>
</evidence>
<organism evidence="2 3">
    <name type="scientific">Candidatus Gottesmanbacteria bacterium RIFCSPLOWO2_01_FULL_39_12b</name>
    <dbReference type="NCBI Taxonomy" id="1798388"/>
    <lineage>
        <taxon>Bacteria</taxon>
        <taxon>Candidatus Gottesmaniibacteriota</taxon>
    </lineage>
</organism>
<dbReference type="InterPro" id="IPR005883">
    <property type="entry name" value="PilM"/>
</dbReference>
<dbReference type="Gene3D" id="3.30.420.40">
    <property type="match status" value="2"/>
</dbReference>
<dbReference type="SMART" id="SM00842">
    <property type="entry name" value="FtsA"/>
    <property type="match status" value="1"/>
</dbReference>
<dbReference type="SUPFAM" id="SSF53067">
    <property type="entry name" value="Actin-like ATPase domain"/>
    <property type="match status" value="2"/>
</dbReference>
<protein>
    <recommendedName>
        <fullName evidence="1">SHS2 domain-containing protein</fullName>
    </recommendedName>
</protein>
<dbReference type="Pfam" id="PF11104">
    <property type="entry name" value="PilM_2"/>
    <property type="match status" value="1"/>
</dbReference>
<dbReference type="GO" id="GO:0051301">
    <property type="term" value="P:cell division"/>
    <property type="evidence" value="ECO:0007669"/>
    <property type="project" value="InterPro"/>
</dbReference>
<feature type="domain" description="SHS2" evidence="1">
    <location>
        <begin position="5"/>
        <end position="170"/>
    </location>
</feature>
<reference evidence="2 3" key="1">
    <citation type="journal article" date="2016" name="Nat. Commun.">
        <title>Thousands of microbial genomes shed light on interconnected biogeochemical processes in an aquifer system.</title>
        <authorList>
            <person name="Anantharaman K."/>
            <person name="Brown C.T."/>
            <person name="Hug L.A."/>
            <person name="Sharon I."/>
            <person name="Castelle C.J."/>
            <person name="Probst A.J."/>
            <person name="Thomas B.C."/>
            <person name="Singh A."/>
            <person name="Wilkins M.J."/>
            <person name="Karaoz U."/>
            <person name="Brodie E.L."/>
            <person name="Williams K.H."/>
            <person name="Hubbard S.S."/>
            <person name="Banfield J.F."/>
        </authorList>
    </citation>
    <scope>NUCLEOTIDE SEQUENCE [LARGE SCALE GENOMIC DNA]</scope>
</reference>
<dbReference type="InterPro" id="IPR003494">
    <property type="entry name" value="SHS2_FtsA"/>
</dbReference>
<proteinExistence type="predicted"/>
<dbReference type="PANTHER" id="PTHR32432">
    <property type="entry name" value="CELL DIVISION PROTEIN FTSA-RELATED"/>
    <property type="match status" value="1"/>
</dbReference>
<name>A0A1F6AQZ5_9BACT</name>
<accession>A0A1F6AQZ5</accession>
<dbReference type="InterPro" id="IPR043129">
    <property type="entry name" value="ATPase_NBD"/>
</dbReference>